<comment type="similarity">
    <text evidence="1">Belongs to the AccD/PCCB family.</text>
</comment>
<dbReference type="InterPro" id="IPR029045">
    <property type="entry name" value="ClpP/crotonase-like_dom_sf"/>
</dbReference>
<dbReference type="AlphaFoldDB" id="A0A1W1W5Q5"/>
<dbReference type="GO" id="GO:0016740">
    <property type="term" value="F:transferase activity"/>
    <property type="evidence" value="ECO:0007669"/>
    <property type="project" value="UniProtKB-KW"/>
</dbReference>
<evidence type="ECO:0000256" key="1">
    <source>
        <dbReference type="ARBA" id="ARBA00006102"/>
    </source>
</evidence>
<feature type="domain" description="CoA carboxyltransferase C-terminal" evidence="3">
    <location>
        <begin position="262"/>
        <end position="501"/>
    </location>
</feature>
<evidence type="ECO:0000259" key="2">
    <source>
        <dbReference type="PROSITE" id="PS50980"/>
    </source>
</evidence>
<dbReference type="STRING" id="28034.BFX07_07855"/>
<dbReference type="Pfam" id="PF01039">
    <property type="entry name" value="Carboxyl_trans"/>
    <property type="match status" value="1"/>
</dbReference>
<organism evidence="4 5">
    <name type="scientific">Sulfobacillus thermosulfidooxidans (strain DSM 9293 / VKM B-1269 / AT-1)</name>
    <dbReference type="NCBI Taxonomy" id="929705"/>
    <lineage>
        <taxon>Bacteria</taxon>
        <taxon>Bacillati</taxon>
        <taxon>Bacillota</taxon>
        <taxon>Clostridia</taxon>
        <taxon>Eubacteriales</taxon>
        <taxon>Clostridiales Family XVII. Incertae Sedis</taxon>
        <taxon>Sulfobacillus</taxon>
    </lineage>
</organism>
<name>A0A1W1W5Q5_SULTA</name>
<dbReference type="PROSITE" id="PS50980">
    <property type="entry name" value="COA_CT_NTER"/>
    <property type="match status" value="1"/>
</dbReference>
<dbReference type="InterPro" id="IPR051047">
    <property type="entry name" value="AccD/PCCB"/>
</dbReference>
<dbReference type="PROSITE" id="PS50989">
    <property type="entry name" value="COA_CT_CTER"/>
    <property type="match status" value="1"/>
</dbReference>
<dbReference type="SUPFAM" id="SSF52096">
    <property type="entry name" value="ClpP/crotonase"/>
    <property type="match status" value="2"/>
</dbReference>
<dbReference type="InterPro" id="IPR000438">
    <property type="entry name" value="Acetyl_CoA_COase_Trfase_b_su"/>
</dbReference>
<keyword evidence="4" id="KW-0808">Transferase</keyword>
<dbReference type="GO" id="GO:0004658">
    <property type="term" value="F:propionyl-CoA carboxylase activity"/>
    <property type="evidence" value="ECO:0007669"/>
    <property type="project" value="UniProtKB-ARBA"/>
</dbReference>
<dbReference type="PRINTS" id="PR01070">
    <property type="entry name" value="ACCCTRFRASEB"/>
</dbReference>
<dbReference type="FunFam" id="3.90.226.10:FF:000017">
    <property type="entry name" value="Propionyl-CoA carboxylase subunit beta 5"/>
    <property type="match status" value="1"/>
</dbReference>
<dbReference type="EMBL" id="FWWY01000001">
    <property type="protein sequence ID" value="SMC01595.1"/>
    <property type="molecule type" value="Genomic_DNA"/>
</dbReference>
<evidence type="ECO:0000313" key="5">
    <source>
        <dbReference type="Proteomes" id="UP000192660"/>
    </source>
</evidence>
<gene>
    <name evidence="4" type="ORF">SAMN00768000_0015</name>
</gene>
<dbReference type="GO" id="GO:0006633">
    <property type="term" value="P:fatty acid biosynthetic process"/>
    <property type="evidence" value="ECO:0007669"/>
    <property type="project" value="InterPro"/>
</dbReference>
<dbReference type="Proteomes" id="UP000192660">
    <property type="component" value="Unassembled WGS sequence"/>
</dbReference>
<reference evidence="5" key="1">
    <citation type="submission" date="2017-04" db="EMBL/GenBank/DDBJ databases">
        <authorList>
            <person name="Varghese N."/>
            <person name="Submissions S."/>
        </authorList>
    </citation>
    <scope>NUCLEOTIDE SEQUENCE [LARGE SCALE GENOMIC DNA]</scope>
    <source>
        <strain evidence="5">DSM 9293</strain>
    </source>
</reference>
<dbReference type="PANTHER" id="PTHR43842">
    <property type="entry name" value="PROPIONYL-COA CARBOXYLASE BETA CHAIN"/>
    <property type="match status" value="1"/>
</dbReference>
<sequence>MDHDPLRELKVRQQKIEAMGGPARIAKQHQAGKLTARERIALLLDEGTFEEIGAHIRHRSTFFGLDKQDIPADAVVTGSGRINGRVVYVFSQDFTVAGGSLGEMHAQKIQHLQDLALKTGSPIIGLNDSGGARIQEGVDALSGYGEIFKRNTWSSGVIPQITVIMGPSAGGAVYSPALTDFIIMVRRTGQMFITGPQVIKTVTGEEVTGEQIGGADAQIRKSGVAHFAANNDEEALQLVRHLLSYLPNNNRELPMVVPSQDPLDRMIPFLGQVVPQDANKPYDVKRIIEHVVDSGSFLEVQQGYADNVVIGFARVGGHTIGIVANQPRILAGTMDINGSDKLARFVRFCDAFNIPLVTFVDTPGYLPGTAQEYGGIIRHGAKVLFAYAEATVPKVTVILRKAYGGAYLAMCSRSLGADWVLAWPTAEIAVMGPEGAANIIFRDIINHAEDPVAMRQQKAEEYREEFANPYVAASRGYIDAVIDPQETRFRIARALMTLTNKRDDRPHKKHGNIPL</sequence>
<dbReference type="Gene3D" id="3.90.226.10">
    <property type="entry name" value="2-enoyl-CoA Hydratase, Chain A, domain 1"/>
    <property type="match status" value="2"/>
</dbReference>
<keyword evidence="5" id="KW-1185">Reference proteome</keyword>
<dbReference type="GO" id="GO:0003989">
    <property type="term" value="F:acetyl-CoA carboxylase activity"/>
    <property type="evidence" value="ECO:0007669"/>
    <property type="project" value="InterPro"/>
</dbReference>
<dbReference type="InterPro" id="IPR034733">
    <property type="entry name" value="AcCoA_carboxyl_beta"/>
</dbReference>
<dbReference type="InterPro" id="IPR011763">
    <property type="entry name" value="COA_CT_C"/>
</dbReference>
<evidence type="ECO:0000313" key="4">
    <source>
        <dbReference type="EMBL" id="SMC01595.1"/>
    </source>
</evidence>
<accession>A0A1W1W5Q5</accession>
<dbReference type="FunFam" id="3.90.226.10:FF:000016">
    <property type="entry name" value="Propionyl-CoA carboxylase, beta subunit"/>
    <property type="match status" value="1"/>
</dbReference>
<evidence type="ECO:0000259" key="3">
    <source>
        <dbReference type="PROSITE" id="PS50989"/>
    </source>
</evidence>
<feature type="domain" description="CoA carboxyltransferase N-terminal" evidence="2">
    <location>
        <begin position="2"/>
        <end position="258"/>
    </location>
</feature>
<protein>
    <submittedName>
        <fullName evidence="4">Acetyl-CoA carboxylase, carboxyltransferase component</fullName>
    </submittedName>
</protein>
<dbReference type="InterPro" id="IPR011762">
    <property type="entry name" value="COA_CT_N"/>
</dbReference>
<dbReference type="PANTHER" id="PTHR43842:SF2">
    <property type="entry name" value="PROPIONYL-COA CARBOXYLASE BETA CHAIN, MITOCHONDRIAL"/>
    <property type="match status" value="1"/>
</dbReference>
<dbReference type="GO" id="GO:0015977">
    <property type="term" value="P:carbon fixation"/>
    <property type="evidence" value="ECO:0007669"/>
    <property type="project" value="UniProtKB-ARBA"/>
</dbReference>
<dbReference type="GO" id="GO:0009317">
    <property type="term" value="C:acetyl-CoA carboxylase complex"/>
    <property type="evidence" value="ECO:0007669"/>
    <property type="project" value="InterPro"/>
</dbReference>
<proteinExistence type="inferred from homology"/>